<sequence length="1176" mass="133293">MIPLKTPNLWAYCDAANSPSAETAGSQKSKEGSAKAKRDVWETAVFFGKGFWEEWTKNLAQRDRNRNNLFYPGLDPSVKLPGNLKIVKAFGEDDVPFARLHRILGLKERGILVEPGAYRFVYISGGGGGLKSSLLSIGASRYNRHIMFAWPSGKVTEIQNFDLVSWIYLCWRYSTLGDNILWQNPREHMPEHFPDADPIPEAPGVPFNYVTIHGVKSQATLQLFNDERFDPFLLKEPQRRGMRAVFLGRHGLNVESGDIRAPGKSDAWLALLSTDEVSAVGMVLNRYPRGLGHGLINSISFTTYREEDGTEKAEVFLEIRTDESEPDWDNSVIDDINDLHNPHIDSFRIEAFPSIEPRHHPLYDEYKGMGPNPSIYGPLDTASPSYHTIIADLPLKIDHNPGYVIIRSVFLVSVREQHLVVLDVSVQSEGRGELSTSQEEQAFLQKIVQDQIGNSILAAWVKIAGFELLHRVTFLHLQPSALDLVRELDRSGKAPSGSTTAFAIHHPDFESIVLSTGSTSEGEAIDRIFASHGAVFQVSTIEFGTVQDTPYILFEIRPFTDRGIDFITSIEEDVLRQEEVALRRDPVPDSMSLAGRMPRRPFIEAPFSLGMAFSAGVVVYVRSRIYGTTVISKEELTNQQRQFLPRRMEYIQQRFKFEADPRYYGLSNPAITYMEMLDTEAFKQYRPWRNVDFLAWVDLDLHNPTVSDDYLNGNVKNHFAATVTAKIPPGEICHFALSPRLGHLSVRRISEFCAKQLGDIILGLWQTYAKDAELQYITISSLSKQSTKILRQLYDDPSIKDRNTGIVFLLYDFLTPTANMPSARALRINNRVGLIVLGLPEVRTIVQMLFRFFHALGQRAIRAAALRWGQRRGEIIPEIFIILDLSEQVNAPMVPLVINDGRVISSPVFGDPLASGMQLDLLLRYKALRDHVDLPLTTLRAEHTMAYGCTPLEFENPDDRQSCTFIFQGKAAKIEYDISTFRHEKLIMLNSFEDALGHQGTGQPAFERIVRLGQVYYESWRTFDKHLSDAIESGGAAAEPPLKLFKVEISTLCPETEYTINQLWAFILEFRALRPIAHLTKPLNRFEILDPNPIHFKVYFNNAYYFSTPHNFAETNALANEVFTILLGTVEIGGVAMMLNNYPNTMEGIRIEHIIVYQTKRFEPLKIFLQLKKERR</sequence>
<organism evidence="1 2">
    <name type="scientific">Orbilia blumenaviensis</name>
    <dbReference type="NCBI Taxonomy" id="1796055"/>
    <lineage>
        <taxon>Eukaryota</taxon>
        <taxon>Fungi</taxon>
        <taxon>Dikarya</taxon>
        <taxon>Ascomycota</taxon>
        <taxon>Pezizomycotina</taxon>
        <taxon>Orbiliomycetes</taxon>
        <taxon>Orbiliales</taxon>
        <taxon>Orbiliaceae</taxon>
        <taxon>Orbilia</taxon>
    </lineage>
</organism>
<accession>A0AAV9UNN8</accession>
<comment type="caution">
    <text evidence="1">The sequence shown here is derived from an EMBL/GenBank/DDBJ whole genome shotgun (WGS) entry which is preliminary data.</text>
</comment>
<dbReference type="AlphaFoldDB" id="A0AAV9UNN8"/>
<keyword evidence="2" id="KW-1185">Reference proteome</keyword>
<evidence type="ECO:0000313" key="2">
    <source>
        <dbReference type="Proteomes" id="UP001373714"/>
    </source>
</evidence>
<reference evidence="1 2" key="1">
    <citation type="submission" date="2019-10" db="EMBL/GenBank/DDBJ databases">
        <authorList>
            <person name="Palmer J.M."/>
        </authorList>
    </citation>
    <scope>NUCLEOTIDE SEQUENCE [LARGE SCALE GENOMIC DNA]</scope>
    <source>
        <strain evidence="1 2">TWF730</strain>
    </source>
</reference>
<dbReference type="Proteomes" id="UP001373714">
    <property type="component" value="Unassembled WGS sequence"/>
</dbReference>
<proteinExistence type="predicted"/>
<dbReference type="EMBL" id="JAVHNS010000008">
    <property type="protein sequence ID" value="KAK6346111.1"/>
    <property type="molecule type" value="Genomic_DNA"/>
</dbReference>
<name>A0AAV9UNN8_9PEZI</name>
<protein>
    <submittedName>
        <fullName evidence="1">Uncharacterized protein</fullName>
    </submittedName>
</protein>
<evidence type="ECO:0000313" key="1">
    <source>
        <dbReference type="EMBL" id="KAK6346111.1"/>
    </source>
</evidence>
<gene>
    <name evidence="1" type="ORF">TWF730_010442</name>
</gene>